<organism evidence="1 2">
    <name type="scientific">Arctium lappa</name>
    <name type="common">Greater burdock</name>
    <name type="synonym">Lappa major</name>
    <dbReference type="NCBI Taxonomy" id="4217"/>
    <lineage>
        <taxon>Eukaryota</taxon>
        <taxon>Viridiplantae</taxon>
        <taxon>Streptophyta</taxon>
        <taxon>Embryophyta</taxon>
        <taxon>Tracheophyta</taxon>
        <taxon>Spermatophyta</taxon>
        <taxon>Magnoliopsida</taxon>
        <taxon>eudicotyledons</taxon>
        <taxon>Gunneridae</taxon>
        <taxon>Pentapetalae</taxon>
        <taxon>asterids</taxon>
        <taxon>campanulids</taxon>
        <taxon>Asterales</taxon>
        <taxon>Asteraceae</taxon>
        <taxon>Carduoideae</taxon>
        <taxon>Cardueae</taxon>
        <taxon>Arctiinae</taxon>
        <taxon>Arctium</taxon>
    </lineage>
</organism>
<evidence type="ECO:0000313" key="2">
    <source>
        <dbReference type="Proteomes" id="UP001055879"/>
    </source>
</evidence>
<proteinExistence type="predicted"/>
<name>A0ACB9DQS9_ARCLA</name>
<reference evidence="2" key="1">
    <citation type="journal article" date="2022" name="Mol. Ecol. Resour.">
        <title>The genomes of chicory, endive, great burdock and yacon provide insights into Asteraceae palaeo-polyploidization history and plant inulin production.</title>
        <authorList>
            <person name="Fan W."/>
            <person name="Wang S."/>
            <person name="Wang H."/>
            <person name="Wang A."/>
            <person name="Jiang F."/>
            <person name="Liu H."/>
            <person name="Zhao H."/>
            <person name="Xu D."/>
            <person name="Zhang Y."/>
        </authorList>
    </citation>
    <scope>NUCLEOTIDE SEQUENCE [LARGE SCALE GENOMIC DNA]</scope>
    <source>
        <strain evidence="2">cv. Niubang</strain>
    </source>
</reference>
<accession>A0ACB9DQS9</accession>
<evidence type="ECO:0000313" key="1">
    <source>
        <dbReference type="EMBL" id="KAI3749063.1"/>
    </source>
</evidence>
<gene>
    <name evidence="1" type="ORF">L6452_12617</name>
</gene>
<comment type="caution">
    <text evidence="1">The sequence shown here is derived from an EMBL/GenBank/DDBJ whole genome shotgun (WGS) entry which is preliminary data.</text>
</comment>
<dbReference type="Proteomes" id="UP001055879">
    <property type="component" value="Linkage Group LG03"/>
</dbReference>
<keyword evidence="2" id="KW-1185">Reference proteome</keyword>
<sequence length="421" mass="47632">MGLNVLFAYWFYYFQPFGILLKASKQHQLGFFWSFIVPSFSLRNHRLPESSATPMASDLAAKAKEAFIDDHFELAVDLYSQAILINPNNSEIFSDRSQANIKLKNFTEAVADANKAIELDSSNPKAYLRKGTACFNLEEYQTARTAFQLGSKLAPEDTRFTDWIKECDKCIAEEIGELQSSDVTPTNAVAPSSLGKTDTTAKDAEQVKNISSEVITTTPAKPKYRHEFYQKPEEVVVTIFAKRIPAESVFVNFGEQILSVTIDLPGEDSYIFQPRLFGKIVPAKCRYAVLTTKIEIRLAKVEPIHWTSLEFGKNSLVVQRSNVSTGNQRPVYPSSKATKDWDKIEAQVKREEKDEKLDGDAALNKFFRDIYKDADEDTRRAMRKSFVESNGTVLSTNWKEVGSKQVEGTPPDGMEMKKWEY</sequence>
<protein>
    <submittedName>
        <fullName evidence="1">Uncharacterized protein</fullName>
    </submittedName>
</protein>
<reference evidence="1 2" key="2">
    <citation type="journal article" date="2022" name="Mol. Ecol. Resour.">
        <title>The genomes of chicory, endive, great burdock and yacon provide insights into Asteraceae paleo-polyploidization history and plant inulin production.</title>
        <authorList>
            <person name="Fan W."/>
            <person name="Wang S."/>
            <person name="Wang H."/>
            <person name="Wang A."/>
            <person name="Jiang F."/>
            <person name="Liu H."/>
            <person name="Zhao H."/>
            <person name="Xu D."/>
            <person name="Zhang Y."/>
        </authorList>
    </citation>
    <scope>NUCLEOTIDE SEQUENCE [LARGE SCALE GENOMIC DNA]</scope>
    <source>
        <strain evidence="2">cv. Niubang</strain>
    </source>
</reference>
<dbReference type="EMBL" id="CM042049">
    <property type="protein sequence ID" value="KAI3749063.1"/>
    <property type="molecule type" value="Genomic_DNA"/>
</dbReference>